<reference evidence="2 3" key="1">
    <citation type="submission" date="2014-06" db="EMBL/GenBank/DDBJ databases">
        <title>Draft genome sequence of iron oxidizing acidophile Leptospirillum ferriphilum DSM14647.</title>
        <authorList>
            <person name="Cardenas J.P."/>
            <person name="Lazcano M."/>
            <person name="Ossandon F.J."/>
            <person name="Corbett M."/>
            <person name="Holmes D.S."/>
            <person name="Watkin E."/>
        </authorList>
    </citation>
    <scope>NUCLEOTIDE SEQUENCE [LARGE SCALE GENOMIC DNA]</scope>
    <source>
        <strain evidence="2 3">DSM 14647</strain>
    </source>
</reference>
<feature type="compositionally biased region" description="Basic and acidic residues" evidence="1">
    <location>
        <begin position="53"/>
        <end position="63"/>
    </location>
</feature>
<feature type="region of interest" description="Disordered" evidence="1">
    <location>
        <begin position="40"/>
        <end position="63"/>
    </location>
</feature>
<dbReference type="PATRIC" id="fig|178606.4.peg.2442"/>
<evidence type="ECO:0000313" key="2">
    <source>
        <dbReference type="EMBL" id="KGA92848.1"/>
    </source>
</evidence>
<name>A0A094W5V1_9BACT</name>
<proteinExistence type="predicted"/>
<comment type="caution">
    <text evidence="2">The sequence shown here is derived from an EMBL/GenBank/DDBJ whole genome shotgun (WGS) entry which is preliminary data.</text>
</comment>
<dbReference type="AlphaFoldDB" id="A0A094W5V1"/>
<dbReference type="Proteomes" id="UP000029452">
    <property type="component" value="Unassembled WGS sequence"/>
</dbReference>
<organism evidence="2 3">
    <name type="scientific">Leptospirillum ferriphilum</name>
    <dbReference type="NCBI Taxonomy" id="178606"/>
    <lineage>
        <taxon>Bacteria</taxon>
        <taxon>Pseudomonadati</taxon>
        <taxon>Nitrospirota</taxon>
        <taxon>Nitrospiria</taxon>
        <taxon>Nitrospirales</taxon>
        <taxon>Nitrospiraceae</taxon>
        <taxon>Leptospirillum</taxon>
    </lineage>
</organism>
<sequence length="63" mass="6821">MAGLKKVPGLSGRVLSCFLDRTLPGKRGVSLYLFRMNSSGVPEGTEGLPQTPDKQKGEEILLF</sequence>
<accession>A0A094W5V1</accession>
<dbReference type="EMBL" id="JPGK01000011">
    <property type="protein sequence ID" value="KGA92848.1"/>
    <property type="molecule type" value="Genomic_DNA"/>
</dbReference>
<evidence type="ECO:0000313" key="3">
    <source>
        <dbReference type="Proteomes" id="UP000029452"/>
    </source>
</evidence>
<protein>
    <submittedName>
        <fullName evidence="2">Uncharacterized protein</fullName>
    </submittedName>
</protein>
<evidence type="ECO:0000256" key="1">
    <source>
        <dbReference type="SAM" id="MobiDB-lite"/>
    </source>
</evidence>
<gene>
    <name evidence="2" type="ORF">LptCag_1682</name>
</gene>